<keyword evidence="3" id="KW-0804">Transcription</keyword>
<dbReference type="GO" id="GO:0005829">
    <property type="term" value="C:cytosol"/>
    <property type="evidence" value="ECO:0007669"/>
    <property type="project" value="TreeGrafter"/>
</dbReference>
<dbReference type="GO" id="GO:0000976">
    <property type="term" value="F:transcription cis-regulatory region binding"/>
    <property type="evidence" value="ECO:0007669"/>
    <property type="project" value="TreeGrafter"/>
</dbReference>
<dbReference type="GO" id="GO:0032993">
    <property type="term" value="C:protein-DNA complex"/>
    <property type="evidence" value="ECO:0007669"/>
    <property type="project" value="TreeGrafter"/>
</dbReference>
<evidence type="ECO:0000256" key="3">
    <source>
        <dbReference type="ARBA" id="ARBA00023163"/>
    </source>
</evidence>
<dbReference type="Gene3D" id="6.10.250.690">
    <property type="match status" value="1"/>
</dbReference>
<reference evidence="8 9" key="1">
    <citation type="journal article" date="2010" name="J. Bacteriol.">
        <title>Complete genome sequence of "Candidatus Puniceispirillum marinum" IMCC1322, a representative of the SAR116 clade in the Alphaproteobacteria.</title>
        <authorList>
            <person name="Oh H.M."/>
            <person name="Kwon K.K."/>
            <person name="Kang I."/>
            <person name="Kang S.G."/>
            <person name="Lee J.H."/>
            <person name="Kim S.J."/>
            <person name="Cho J.C."/>
        </authorList>
    </citation>
    <scope>NUCLEOTIDE SEQUENCE [LARGE SCALE GENOMIC DNA]</scope>
    <source>
        <strain evidence="8 9">IMCC1322</strain>
    </source>
</reference>
<keyword evidence="9" id="KW-1185">Reference proteome</keyword>
<feature type="domain" description="OmpR/PhoB-type" evidence="7">
    <location>
        <begin position="124"/>
        <end position="220"/>
    </location>
</feature>
<sequence>MKILIVEDTAKLAKSLADHFTLQGHNADIAETVKLAEELRSLTHYDIMLLDIMLPDGDGRTFLRSLRSQKISLPIIVMTARSEVSDKVDLLDIGADDYIIKPFDFAELEARCRAVLRRHTGTTQTQLVFGDIALNPLTAELQTPETSHMLRNRELRLLEIFMNAPDILFTKEQLTDRIFNISETISENAIEVYIARVRKKLVGCNVYIQTMRGIGYKLTQS</sequence>
<dbReference type="eggNOG" id="COG0745">
    <property type="taxonomic scope" value="Bacteria"/>
</dbReference>
<dbReference type="EC" id="3.1.1.61" evidence="8"/>
<keyword evidence="4" id="KW-0597">Phosphoprotein</keyword>
<dbReference type="SMART" id="SM00448">
    <property type="entry name" value="REC"/>
    <property type="match status" value="1"/>
</dbReference>
<feature type="DNA-binding region" description="OmpR/PhoB-type" evidence="5">
    <location>
        <begin position="124"/>
        <end position="220"/>
    </location>
</feature>
<dbReference type="PROSITE" id="PS50110">
    <property type="entry name" value="RESPONSE_REGULATORY"/>
    <property type="match status" value="1"/>
</dbReference>
<organism evidence="8 9">
    <name type="scientific">Puniceispirillum marinum (strain IMCC1322)</name>
    <dbReference type="NCBI Taxonomy" id="488538"/>
    <lineage>
        <taxon>Bacteria</taxon>
        <taxon>Pseudomonadati</taxon>
        <taxon>Pseudomonadota</taxon>
        <taxon>Alphaproteobacteria</taxon>
        <taxon>Candidatus Puniceispirillales</taxon>
        <taxon>Candidatus Puniceispirillaceae</taxon>
        <taxon>Candidatus Puniceispirillum</taxon>
    </lineage>
</organism>
<dbReference type="InterPro" id="IPR039420">
    <property type="entry name" value="WalR-like"/>
</dbReference>
<dbReference type="InterPro" id="IPR036388">
    <property type="entry name" value="WH-like_DNA-bd_sf"/>
</dbReference>
<evidence type="ECO:0000313" key="9">
    <source>
        <dbReference type="Proteomes" id="UP000007460"/>
    </source>
</evidence>
<dbReference type="KEGG" id="apb:SAR116_2083"/>
<evidence type="ECO:0000256" key="1">
    <source>
        <dbReference type="ARBA" id="ARBA00023015"/>
    </source>
</evidence>
<keyword evidence="1" id="KW-0805">Transcription regulation</keyword>
<dbReference type="GO" id="GO:0006355">
    <property type="term" value="P:regulation of DNA-templated transcription"/>
    <property type="evidence" value="ECO:0007669"/>
    <property type="project" value="InterPro"/>
</dbReference>
<dbReference type="SMART" id="SM00862">
    <property type="entry name" value="Trans_reg_C"/>
    <property type="match status" value="1"/>
</dbReference>
<dbReference type="Pfam" id="PF00072">
    <property type="entry name" value="Response_reg"/>
    <property type="match status" value="1"/>
</dbReference>
<accession>D5BND3</accession>
<evidence type="ECO:0000313" key="8">
    <source>
        <dbReference type="EMBL" id="ADE40326.1"/>
    </source>
</evidence>
<dbReference type="Pfam" id="PF00486">
    <property type="entry name" value="Trans_reg_C"/>
    <property type="match status" value="1"/>
</dbReference>
<dbReference type="RefSeq" id="WP_013046953.1">
    <property type="nucleotide sequence ID" value="NC_014010.1"/>
</dbReference>
<protein>
    <submittedName>
        <fullName evidence="8">DNA-binding response regulator</fullName>
        <ecNumber evidence="8">3.1.1.61</ecNumber>
    </submittedName>
</protein>
<dbReference type="AlphaFoldDB" id="D5BND3"/>
<gene>
    <name evidence="8" type="ordered locus">SAR116_2083</name>
</gene>
<proteinExistence type="predicted"/>
<evidence type="ECO:0000259" key="7">
    <source>
        <dbReference type="PROSITE" id="PS51755"/>
    </source>
</evidence>
<dbReference type="InterPro" id="IPR001867">
    <property type="entry name" value="OmpR/PhoB-type_DNA-bd"/>
</dbReference>
<keyword evidence="2 5" id="KW-0238">DNA-binding</keyword>
<dbReference type="EMBL" id="CP001751">
    <property type="protein sequence ID" value="ADE40326.1"/>
    <property type="molecule type" value="Genomic_DNA"/>
</dbReference>
<dbReference type="GO" id="GO:0000156">
    <property type="term" value="F:phosphorelay response regulator activity"/>
    <property type="evidence" value="ECO:0007669"/>
    <property type="project" value="TreeGrafter"/>
</dbReference>
<feature type="modified residue" description="4-aspartylphosphate" evidence="4">
    <location>
        <position position="51"/>
    </location>
</feature>
<evidence type="ECO:0000259" key="6">
    <source>
        <dbReference type="PROSITE" id="PS50110"/>
    </source>
</evidence>
<dbReference type="STRING" id="488538.SAR116_2083"/>
<dbReference type="Proteomes" id="UP000007460">
    <property type="component" value="Chromosome"/>
</dbReference>
<evidence type="ECO:0000256" key="2">
    <source>
        <dbReference type="ARBA" id="ARBA00023125"/>
    </source>
</evidence>
<dbReference type="CDD" id="cd00383">
    <property type="entry name" value="trans_reg_C"/>
    <property type="match status" value="1"/>
</dbReference>
<dbReference type="Gene3D" id="3.40.50.2300">
    <property type="match status" value="1"/>
</dbReference>
<feature type="domain" description="Response regulatory" evidence="6">
    <location>
        <begin position="2"/>
        <end position="116"/>
    </location>
</feature>
<dbReference type="SUPFAM" id="SSF52172">
    <property type="entry name" value="CheY-like"/>
    <property type="match status" value="1"/>
</dbReference>
<dbReference type="InterPro" id="IPR011006">
    <property type="entry name" value="CheY-like_superfamily"/>
</dbReference>
<evidence type="ECO:0000256" key="4">
    <source>
        <dbReference type="PROSITE-ProRule" id="PRU00169"/>
    </source>
</evidence>
<dbReference type="Gene3D" id="1.10.10.10">
    <property type="entry name" value="Winged helix-like DNA-binding domain superfamily/Winged helix DNA-binding domain"/>
    <property type="match status" value="1"/>
</dbReference>
<keyword evidence="8" id="KW-0378">Hydrolase</keyword>
<evidence type="ECO:0000256" key="5">
    <source>
        <dbReference type="PROSITE-ProRule" id="PRU01091"/>
    </source>
</evidence>
<name>D5BND3_PUNMI</name>
<dbReference type="HOGENOM" id="CLU_000445_30_1_5"/>
<dbReference type="PROSITE" id="PS51755">
    <property type="entry name" value="OMPR_PHOB"/>
    <property type="match status" value="1"/>
</dbReference>
<dbReference type="OrthoDB" id="9802426at2"/>
<dbReference type="PANTHER" id="PTHR48111:SF67">
    <property type="entry name" value="TRANSCRIPTIONAL REGULATORY PROTEIN TCTD"/>
    <property type="match status" value="1"/>
</dbReference>
<dbReference type="InterPro" id="IPR001789">
    <property type="entry name" value="Sig_transdc_resp-reg_receiver"/>
</dbReference>
<dbReference type="PANTHER" id="PTHR48111">
    <property type="entry name" value="REGULATOR OF RPOS"/>
    <property type="match status" value="1"/>
</dbReference>
<dbReference type="GO" id="GO:0008984">
    <property type="term" value="F:protein-glutamate methylesterase activity"/>
    <property type="evidence" value="ECO:0007669"/>
    <property type="project" value="UniProtKB-EC"/>
</dbReference>